<dbReference type="Proteomes" id="UP000789901">
    <property type="component" value="Unassembled WGS sequence"/>
</dbReference>
<keyword evidence="2" id="KW-1185">Reference proteome</keyword>
<feature type="non-terminal residue" evidence="1">
    <location>
        <position position="1"/>
    </location>
</feature>
<accession>A0ABN7VVZ0</accession>
<name>A0ABN7VVZ0_GIGMA</name>
<organism evidence="1 2">
    <name type="scientific">Gigaspora margarita</name>
    <dbReference type="NCBI Taxonomy" id="4874"/>
    <lineage>
        <taxon>Eukaryota</taxon>
        <taxon>Fungi</taxon>
        <taxon>Fungi incertae sedis</taxon>
        <taxon>Mucoromycota</taxon>
        <taxon>Glomeromycotina</taxon>
        <taxon>Glomeromycetes</taxon>
        <taxon>Diversisporales</taxon>
        <taxon>Gigasporaceae</taxon>
        <taxon>Gigaspora</taxon>
    </lineage>
</organism>
<evidence type="ECO:0000313" key="2">
    <source>
        <dbReference type="Proteomes" id="UP000789901"/>
    </source>
</evidence>
<reference evidence="1 2" key="1">
    <citation type="submission" date="2021-06" db="EMBL/GenBank/DDBJ databases">
        <authorList>
            <person name="Kallberg Y."/>
            <person name="Tangrot J."/>
            <person name="Rosling A."/>
        </authorList>
    </citation>
    <scope>NUCLEOTIDE SEQUENCE [LARGE SCALE GENOMIC DNA]</scope>
    <source>
        <strain evidence="1 2">120-4 pot B 10/14</strain>
    </source>
</reference>
<protein>
    <submittedName>
        <fullName evidence="1">15235_t:CDS:1</fullName>
    </submittedName>
</protein>
<dbReference type="EMBL" id="CAJVQB010023895">
    <property type="protein sequence ID" value="CAG8802899.1"/>
    <property type="molecule type" value="Genomic_DNA"/>
</dbReference>
<sequence length="176" mass="20423">NGCNGPNINITNSLPTQTIQPIPTNDFEIPTQYMALLKSEIFSNNSSLNSSLVVWREFGLWAYFLKIPDFNKCFHYYCRRLWSKCFRNSFDKVVVNFFDLVKPTGEEDAIAVVDKYYSHNLNKDNKLYKSKEFKKELVEHFGAFTDNNNEPYTTANTASNYCSEHQKCVRELISAL</sequence>
<gene>
    <name evidence="1" type="ORF">GMARGA_LOCUS23523</name>
</gene>
<evidence type="ECO:0000313" key="1">
    <source>
        <dbReference type="EMBL" id="CAG8802899.1"/>
    </source>
</evidence>
<comment type="caution">
    <text evidence="1">The sequence shown here is derived from an EMBL/GenBank/DDBJ whole genome shotgun (WGS) entry which is preliminary data.</text>
</comment>
<proteinExistence type="predicted"/>